<accession>X1CJ49</accession>
<dbReference type="GO" id="GO:0006508">
    <property type="term" value="P:proteolysis"/>
    <property type="evidence" value="ECO:0007669"/>
    <property type="project" value="InterPro"/>
</dbReference>
<dbReference type="InterPro" id="IPR013856">
    <property type="entry name" value="Peptidase_M4_domain"/>
</dbReference>
<evidence type="ECO:0000313" key="2">
    <source>
        <dbReference type="EMBL" id="GAG93047.1"/>
    </source>
</evidence>
<dbReference type="GO" id="GO:0004222">
    <property type="term" value="F:metalloendopeptidase activity"/>
    <property type="evidence" value="ECO:0007669"/>
    <property type="project" value="InterPro"/>
</dbReference>
<feature type="non-terminal residue" evidence="2">
    <location>
        <position position="275"/>
    </location>
</feature>
<feature type="domain" description="Peptidase M4" evidence="1">
    <location>
        <begin position="123"/>
        <end position="272"/>
    </location>
</feature>
<dbReference type="InterPro" id="IPR050728">
    <property type="entry name" value="Zinc_Metalloprotease_M4"/>
</dbReference>
<feature type="non-terminal residue" evidence="2">
    <location>
        <position position="1"/>
    </location>
</feature>
<dbReference type="PANTHER" id="PTHR33794:SF1">
    <property type="entry name" value="BACILLOLYSIN"/>
    <property type="match status" value="1"/>
</dbReference>
<protein>
    <recommendedName>
        <fullName evidence="1">Peptidase M4 domain-containing protein</fullName>
    </recommendedName>
</protein>
<dbReference type="PRINTS" id="PR00730">
    <property type="entry name" value="THERMOLYSIN"/>
</dbReference>
<comment type="caution">
    <text evidence="2">The sequence shown here is derived from an EMBL/GenBank/DDBJ whole genome shotgun (WGS) entry which is preliminary data.</text>
</comment>
<dbReference type="Pfam" id="PF01447">
    <property type="entry name" value="Peptidase_M4"/>
    <property type="match status" value="1"/>
</dbReference>
<name>X1CJ49_9ZZZZ</name>
<gene>
    <name evidence="2" type="ORF">S01H4_48647</name>
</gene>
<dbReference type="PANTHER" id="PTHR33794">
    <property type="entry name" value="BACILLOLYSIN"/>
    <property type="match status" value="1"/>
</dbReference>
<dbReference type="SUPFAM" id="SSF55486">
    <property type="entry name" value="Metalloproteases ('zincins'), catalytic domain"/>
    <property type="match status" value="1"/>
</dbReference>
<dbReference type="InterPro" id="IPR023612">
    <property type="entry name" value="Peptidase_M4"/>
</dbReference>
<dbReference type="AlphaFoldDB" id="X1CJ49"/>
<sequence length="275" mass="30857">LHEKGGVVHSMNGELFQIESTAQASISEQKAIDFALRHMPAEKYGWESTLGGGQTELMSQYPDPELIWAPENLDFKEGNFRLSYKMDVYALSPHVHRAWVFVDAQNGKIVAEENRICHTDVEGTVQTVLSGQRTIMMDQVSDNLFRLRETTRGNGIITLDMQNGEDIGNAIDFTHEDNDWNTGATLSDSYGTDVHFAAQSYYDLLFDLFDRNSINEEGLILRSYVHVKEDWANATWDGEVARFGDGNPTSGSLDLPVVCIDIVAHEFTHGLTDYT</sequence>
<reference evidence="2" key="1">
    <citation type="journal article" date="2014" name="Front. Microbiol.">
        <title>High frequency of phylogenetically diverse reductive dehalogenase-homologous genes in deep subseafloor sedimentary metagenomes.</title>
        <authorList>
            <person name="Kawai M."/>
            <person name="Futagami T."/>
            <person name="Toyoda A."/>
            <person name="Takaki Y."/>
            <person name="Nishi S."/>
            <person name="Hori S."/>
            <person name="Arai W."/>
            <person name="Tsubouchi T."/>
            <person name="Morono Y."/>
            <person name="Uchiyama I."/>
            <person name="Ito T."/>
            <person name="Fujiyama A."/>
            <person name="Inagaki F."/>
            <person name="Takami H."/>
        </authorList>
    </citation>
    <scope>NUCLEOTIDE SEQUENCE</scope>
    <source>
        <strain evidence="2">Expedition CK06-06</strain>
    </source>
</reference>
<organism evidence="2">
    <name type="scientific">marine sediment metagenome</name>
    <dbReference type="NCBI Taxonomy" id="412755"/>
    <lineage>
        <taxon>unclassified sequences</taxon>
        <taxon>metagenomes</taxon>
        <taxon>ecological metagenomes</taxon>
    </lineage>
</organism>
<dbReference type="EMBL" id="BART01027438">
    <property type="protein sequence ID" value="GAG93047.1"/>
    <property type="molecule type" value="Genomic_DNA"/>
</dbReference>
<proteinExistence type="predicted"/>
<dbReference type="Gene3D" id="3.10.170.10">
    <property type="match status" value="1"/>
</dbReference>
<evidence type="ECO:0000259" key="1">
    <source>
        <dbReference type="Pfam" id="PF01447"/>
    </source>
</evidence>